<feature type="domain" description="K Homology" evidence="4">
    <location>
        <begin position="70"/>
        <end position="140"/>
    </location>
</feature>
<dbReference type="STRING" id="91626.A0A0C9MA65"/>
<dbReference type="EMBL" id="DF836448">
    <property type="protein sequence ID" value="GAN07381.1"/>
    <property type="molecule type" value="Genomic_DNA"/>
</dbReference>
<keyword evidence="6" id="KW-1185">Reference proteome</keyword>
<feature type="region of interest" description="Disordered" evidence="3">
    <location>
        <begin position="269"/>
        <end position="307"/>
    </location>
</feature>
<feature type="compositionally biased region" description="Basic and acidic residues" evidence="3">
    <location>
        <begin position="51"/>
        <end position="69"/>
    </location>
</feature>
<evidence type="ECO:0000256" key="2">
    <source>
        <dbReference type="PROSITE-ProRule" id="PRU00117"/>
    </source>
</evidence>
<dbReference type="Pfam" id="PF00013">
    <property type="entry name" value="KH_1"/>
    <property type="match status" value="3"/>
</dbReference>
<dbReference type="CDD" id="cd22457">
    <property type="entry name" value="KH-I_Rnc1_rpt3"/>
    <property type="match status" value="1"/>
</dbReference>
<name>A0A0C9MA65_9FUNG</name>
<dbReference type="InterPro" id="IPR036612">
    <property type="entry name" value="KH_dom_type_1_sf"/>
</dbReference>
<dbReference type="CDD" id="cd22455">
    <property type="entry name" value="KH-I_Rnc1_rpt1"/>
    <property type="match status" value="1"/>
</dbReference>
<feature type="compositionally biased region" description="Polar residues" evidence="3">
    <location>
        <begin position="275"/>
        <end position="286"/>
    </location>
</feature>
<accession>A0A0C9MA65</accession>
<feature type="region of interest" description="Disordered" evidence="3">
    <location>
        <begin position="1"/>
        <end position="69"/>
    </location>
</feature>
<dbReference type="Proteomes" id="UP000053815">
    <property type="component" value="Unassembled WGS sequence"/>
</dbReference>
<dbReference type="OrthoDB" id="1937934at2759"/>
<dbReference type="InterPro" id="IPR004088">
    <property type="entry name" value="KH_dom_type_1"/>
</dbReference>
<dbReference type="PANTHER" id="PTHR10288">
    <property type="entry name" value="KH DOMAIN CONTAINING RNA BINDING PROTEIN"/>
    <property type="match status" value="1"/>
</dbReference>
<dbReference type="Gene3D" id="3.30.1370.10">
    <property type="entry name" value="K Homology domain, type 1"/>
    <property type="match status" value="3"/>
</dbReference>
<feature type="compositionally biased region" description="Low complexity" evidence="3">
    <location>
        <begin position="10"/>
        <end position="50"/>
    </location>
</feature>
<sequence>MSTTPDNTITATPAAASTANTPNSSNSNSNNNNSTANNASNNMPVNNNNNFEDHFPEENFEDHSENHDDSGLTLRALVSTKEAGVIIGKGGKNVAEMRDTTGVKAGVSKVVQGVHDRVLTVSGTLEGVSKAYSLIAQTLLDNPISPLPTTTPTPTTTTTSTNNNSNAVATIRLLISHNLMGTVIGRQGAKIKHIQDTSGVRMIASKTLLPQSTERVVEVRGTVEAIHKAILEIGRCLIEDKERAYGTILYNPTKVNTNINGLNDHRIQQQQQQQHNVIRTGNGSDFSSHDFERQQQQQQQQAFLNDPNVRTQNISIPSDMVGCIIGKGGSKISEIRRLSGSRISIAKVPHDESGERMFTIQGTPEANERALYLLYGQLENEKERRLRGVMTDDTIPEEH</sequence>
<feature type="domain" description="K Homology" evidence="4">
    <location>
        <begin position="308"/>
        <end position="379"/>
    </location>
</feature>
<proteinExistence type="predicted"/>
<keyword evidence="1" id="KW-0677">Repeat</keyword>
<dbReference type="InterPro" id="IPR004087">
    <property type="entry name" value="KH_dom"/>
</dbReference>
<organism evidence="5">
    <name type="scientific">Mucor ambiguus</name>
    <dbReference type="NCBI Taxonomy" id="91626"/>
    <lineage>
        <taxon>Eukaryota</taxon>
        <taxon>Fungi</taxon>
        <taxon>Fungi incertae sedis</taxon>
        <taxon>Mucoromycota</taxon>
        <taxon>Mucoromycotina</taxon>
        <taxon>Mucoromycetes</taxon>
        <taxon>Mucorales</taxon>
        <taxon>Mucorineae</taxon>
        <taxon>Mucoraceae</taxon>
        <taxon>Mucor</taxon>
    </lineage>
</organism>
<dbReference type="GO" id="GO:0003723">
    <property type="term" value="F:RNA binding"/>
    <property type="evidence" value="ECO:0007669"/>
    <property type="project" value="UniProtKB-UniRule"/>
</dbReference>
<reference evidence="5" key="1">
    <citation type="submission" date="2014-09" db="EMBL/GenBank/DDBJ databases">
        <title>Draft genome sequence of an oleaginous Mucoromycotina fungus Mucor ambiguus NBRC6742.</title>
        <authorList>
            <person name="Takeda I."/>
            <person name="Yamane N."/>
            <person name="Morita T."/>
            <person name="Tamano K."/>
            <person name="Machida M."/>
            <person name="Baker S."/>
            <person name="Koike H."/>
        </authorList>
    </citation>
    <scope>NUCLEOTIDE SEQUENCE</scope>
    <source>
        <strain evidence="5">NBRC 6742</strain>
    </source>
</reference>
<dbReference type="AlphaFoldDB" id="A0A0C9MA65"/>
<dbReference type="SMART" id="SM00322">
    <property type="entry name" value="KH"/>
    <property type="match status" value="3"/>
</dbReference>
<keyword evidence="2" id="KW-0694">RNA-binding</keyword>
<dbReference type="SUPFAM" id="SSF54791">
    <property type="entry name" value="Eukaryotic type KH-domain (KH-domain type I)"/>
    <property type="match status" value="3"/>
</dbReference>
<evidence type="ECO:0000313" key="6">
    <source>
        <dbReference type="Proteomes" id="UP000053815"/>
    </source>
</evidence>
<dbReference type="InterPro" id="IPR049786">
    <property type="entry name" value="Rnc1_KH-I_3"/>
</dbReference>
<evidence type="ECO:0000256" key="1">
    <source>
        <dbReference type="ARBA" id="ARBA00022737"/>
    </source>
</evidence>
<evidence type="ECO:0000313" key="5">
    <source>
        <dbReference type="EMBL" id="GAN07381.1"/>
    </source>
</evidence>
<dbReference type="PROSITE" id="PS50084">
    <property type="entry name" value="KH_TYPE_1"/>
    <property type="match status" value="3"/>
</dbReference>
<feature type="domain" description="K Homology" evidence="4">
    <location>
        <begin position="167"/>
        <end position="238"/>
    </location>
</feature>
<gene>
    <name evidence="5" type="ORF">MAM1_0159c06878</name>
</gene>
<evidence type="ECO:0000259" key="4">
    <source>
        <dbReference type="SMART" id="SM00322"/>
    </source>
</evidence>
<evidence type="ECO:0000256" key="3">
    <source>
        <dbReference type="SAM" id="MobiDB-lite"/>
    </source>
</evidence>
<dbReference type="CDD" id="cd22456">
    <property type="entry name" value="KH-I_Rnc1_rpt2"/>
    <property type="match status" value="1"/>
</dbReference>
<protein>
    <submittedName>
        <fullName evidence="5">Cytoplasm protein</fullName>
    </submittedName>
</protein>